<dbReference type="NCBIfam" id="TIGR00029">
    <property type="entry name" value="S20"/>
    <property type="match status" value="1"/>
</dbReference>
<dbReference type="RefSeq" id="WP_353289616.1">
    <property type="nucleotide sequence ID" value="NZ_BAABQM010000001.1"/>
</dbReference>
<comment type="caution">
    <text evidence="9">The sequence shown here is derived from an EMBL/GenBank/DDBJ whole genome shotgun (WGS) entry which is preliminary data.</text>
</comment>
<dbReference type="HAMAP" id="MF_00500">
    <property type="entry name" value="Ribosomal_bS20"/>
    <property type="match status" value="1"/>
</dbReference>
<evidence type="ECO:0000256" key="1">
    <source>
        <dbReference type="ARBA" id="ARBA00007634"/>
    </source>
</evidence>
<name>A0ABP9U5Y0_9BACT</name>
<dbReference type="EMBL" id="BAABQM010000001">
    <property type="protein sequence ID" value="GAA5414450.1"/>
    <property type="molecule type" value="Genomic_DNA"/>
</dbReference>
<evidence type="ECO:0000256" key="6">
    <source>
        <dbReference type="ARBA" id="ARBA00035136"/>
    </source>
</evidence>
<feature type="compositionally biased region" description="Polar residues" evidence="8">
    <location>
        <begin position="18"/>
        <end position="27"/>
    </location>
</feature>
<protein>
    <recommendedName>
        <fullName evidence="6 7">Small ribosomal subunit protein bS20</fullName>
    </recommendedName>
</protein>
<evidence type="ECO:0000256" key="3">
    <source>
        <dbReference type="ARBA" id="ARBA00022884"/>
    </source>
</evidence>
<dbReference type="Gene3D" id="1.20.58.110">
    <property type="entry name" value="Ribosomal protein S20"/>
    <property type="match status" value="1"/>
</dbReference>
<dbReference type="PANTHER" id="PTHR33398:SF1">
    <property type="entry name" value="SMALL RIBOSOMAL SUBUNIT PROTEIN BS20C"/>
    <property type="match status" value="1"/>
</dbReference>
<comment type="similarity">
    <text evidence="1 7">Belongs to the bacterial ribosomal protein bS20 family.</text>
</comment>
<dbReference type="SUPFAM" id="SSF46992">
    <property type="entry name" value="Ribosomal protein S20"/>
    <property type="match status" value="1"/>
</dbReference>
<dbReference type="InterPro" id="IPR036510">
    <property type="entry name" value="Ribosomal_bS20_sf"/>
</dbReference>
<evidence type="ECO:0000256" key="5">
    <source>
        <dbReference type="ARBA" id="ARBA00023274"/>
    </source>
</evidence>
<evidence type="ECO:0000256" key="8">
    <source>
        <dbReference type="SAM" id="MobiDB-lite"/>
    </source>
</evidence>
<evidence type="ECO:0000256" key="2">
    <source>
        <dbReference type="ARBA" id="ARBA00022730"/>
    </source>
</evidence>
<keyword evidence="3 7" id="KW-0694">RNA-binding</keyword>
<keyword evidence="5 7" id="KW-0687">Ribonucleoprotein</keyword>
<evidence type="ECO:0000256" key="4">
    <source>
        <dbReference type="ARBA" id="ARBA00022980"/>
    </source>
</evidence>
<dbReference type="PANTHER" id="PTHR33398">
    <property type="entry name" value="30S RIBOSOMAL PROTEIN S20"/>
    <property type="match status" value="1"/>
</dbReference>
<dbReference type="Pfam" id="PF01649">
    <property type="entry name" value="Ribosomal_S20p"/>
    <property type="match status" value="1"/>
</dbReference>
<sequence length="84" mass="9278">MANIKSNEKSIRQDARRNANNHSQLASMRTMVKKTRNNPTAEGQLSAGYKSVDTVARKGIIHKNKANRLKSRMAKKANAEAKAA</sequence>
<dbReference type="GO" id="GO:0005840">
    <property type="term" value="C:ribosome"/>
    <property type="evidence" value="ECO:0007669"/>
    <property type="project" value="UniProtKB-KW"/>
</dbReference>
<dbReference type="Proteomes" id="UP001449582">
    <property type="component" value="Unassembled WGS sequence"/>
</dbReference>
<evidence type="ECO:0000256" key="7">
    <source>
        <dbReference type="HAMAP-Rule" id="MF_00500"/>
    </source>
</evidence>
<evidence type="ECO:0000313" key="10">
    <source>
        <dbReference type="Proteomes" id="UP001449582"/>
    </source>
</evidence>
<organism evidence="9 10">
    <name type="scientific">Ureaplasma ceti</name>
    <dbReference type="NCBI Taxonomy" id="3119530"/>
    <lineage>
        <taxon>Bacteria</taxon>
        <taxon>Bacillati</taxon>
        <taxon>Mycoplasmatota</taxon>
        <taxon>Mycoplasmoidales</taxon>
        <taxon>Mycoplasmoidaceae</taxon>
        <taxon>Ureaplasma</taxon>
    </lineage>
</organism>
<feature type="compositionally biased region" description="Basic and acidic residues" evidence="8">
    <location>
        <begin position="1"/>
        <end position="17"/>
    </location>
</feature>
<keyword evidence="2 7" id="KW-0699">rRNA-binding</keyword>
<accession>A0ABP9U5Y0</accession>
<comment type="function">
    <text evidence="7">Binds directly to 16S ribosomal RNA.</text>
</comment>
<reference evidence="9" key="1">
    <citation type="submission" date="2024-02" db="EMBL/GenBank/DDBJ databases">
        <title>Draft genome sequence of new strains in genus Ureaplasma.</title>
        <authorList>
            <person name="Nakajima Y."/>
            <person name="Segawa T."/>
        </authorList>
    </citation>
    <scope>NUCLEOTIDE SEQUENCE [LARGE SCALE GENOMIC DNA]</scope>
    <source>
        <strain evidence="9">OM1</strain>
    </source>
</reference>
<dbReference type="InterPro" id="IPR002583">
    <property type="entry name" value="Ribosomal_bS20"/>
</dbReference>
<gene>
    <name evidence="7 9" type="primary">rpsT</name>
    <name evidence="9" type="ORF">UREOM_1610</name>
</gene>
<evidence type="ECO:0000313" key="9">
    <source>
        <dbReference type="EMBL" id="GAA5414450.1"/>
    </source>
</evidence>
<keyword evidence="4 7" id="KW-0689">Ribosomal protein</keyword>
<proteinExistence type="inferred from homology"/>
<feature type="region of interest" description="Disordered" evidence="8">
    <location>
        <begin position="1"/>
        <end position="46"/>
    </location>
</feature>
<keyword evidence="10" id="KW-1185">Reference proteome</keyword>